<dbReference type="AlphaFoldDB" id="A0A2W5AC37"/>
<dbReference type="InterPro" id="IPR008869">
    <property type="entry name" value="MlaC/ttg2D"/>
</dbReference>
<dbReference type="InterPro" id="IPR042245">
    <property type="entry name" value="Tgt2/MlaC_sf"/>
</dbReference>
<dbReference type="InterPro" id="IPR017842">
    <property type="entry name" value="Hopanoid_biosyn-assoc_HpnM"/>
</dbReference>
<dbReference type="Proteomes" id="UP000249066">
    <property type="component" value="Unassembled WGS sequence"/>
</dbReference>
<feature type="chain" id="PRO_5015839188" evidence="1">
    <location>
        <begin position="29"/>
        <end position="203"/>
    </location>
</feature>
<dbReference type="Gene3D" id="3.10.450.710">
    <property type="entry name" value="Tgt2/MlaC"/>
    <property type="match status" value="1"/>
</dbReference>
<dbReference type="PANTHER" id="PTHR36573:SF1">
    <property type="entry name" value="INTERMEMBRANE PHOSPHOLIPID TRANSPORT SYSTEM BINDING PROTEIN MLAC"/>
    <property type="match status" value="1"/>
</dbReference>
<dbReference type="Pfam" id="PF05494">
    <property type="entry name" value="MlaC"/>
    <property type="match status" value="1"/>
</dbReference>
<evidence type="ECO:0000313" key="2">
    <source>
        <dbReference type="EMBL" id="PZO90717.1"/>
    </source>
</evidence>
<protein>
    <submittedName>
        <fullName evidence="2">Hopanoid biosynthesis protein HpnM</fullName>
    </submittedName>
</protein>
<comment type="caution">
    <text evidence="2">The sequence shown here is derived from an EMBL/GenBank/DDBJ whole genome shotgun (WGS) entry which is preliminary data.</text>
</comment>
<proteinExistence type="predicted"/>
<dbReference type="NCBIfam" id="TIGR03481">
    <property type="entry name" value="HpnM"/>
    <property type="match status" value="1"/>
</dbReference>
<dbReference type="PANTHER" id="PTHR36573">
    <property type="entry name" value="INTERMEMBRANE PHOSPHOLIPID TRANSPORT SYSTEM BINDING PROTEIN MLAC"/>
    <property type="match status" value="1"/>
</dbReference>
<keyword evidence="1" id="KW-0732">Signal</keyword>
<reference evidence="2 3" key="1">
    <citation type="submission" date="2017-08" db="EMBL/GenBank/DDBJ databases">
        <title>Infants hospitalized years apart are colonized by the same room-sourced microbial strains.</title>
        <authorList>
            <person name="Brooks B."/>
            <person name="Olm M.R."/>
            <person name="Firek B.A."/>
            <person name="Baker R."/>
            <person name="Thomas B.C."/>
            <person name="Morowitz M.J."/>
            <person name="Banfield J.F."/>
        </authorList>
    </citation>
    <scope>NUCLEOTIDE SEQUENCE [LARGE SCALE GENOMIC DNA]</scope>
    <source>
        <strain evidence="2">S2_018_000_R2_101</strain>
    </source>
</reference>
<feature type="signal peptide" evidence="1">
    <location>
        <begin position="1"/>
        <end position="28"/>
    </location>
</feature>
<name>A0A2W5AC37_9SPHN</name>
<organism evidence="2 3">
    <name type="scientific">Sphingomonas sanxanigenens</name>
    <dbReference type="NCBI Taxonomy" id="397260"/>
    <lineage>
        <taxon>Bacteria</taxon>
        <taxon>Pseudomonadati</taxon>
        <taxon>Pseudomonadota</taxon>
        <taxon>Alphaproteobacteria</taxon>
        <taxon>Sphingomonadales</taxon>
        <taxon>Sphingomonadaceae</taxon>
        <taxon>Sphingomonas</taxon>
    </lineage>
</organism>
<dbReference type="EMBL" id="QFNN01000022">
    <property type="protein sequence ID" value="PZO90717.1"/>
    <property type="molecule type" value="Genomic_DNA"/>
</dbReference>
<evidence type="ECO:0000256" key="1">
    <source>
        <dbReference type="SAM" id="SignalP"/>
    </source>
</evidence>
<gene>
    <name evidence="2" type="ORF">DI623_05895</name>
</gene>
<evidence type="ECO:0000313" key="3">
    <source>
        <dbReference type="Proteomes" id="UP000249066"/>
    </source>
</evidence>
<accession>A0A2W5AC37</accession>
<sequence>MRTPSLGLPFIGFAAMALVAPAPILAQAADPARATVQALDDGLIGIMKARGAQASRAATIAPVVDRAFDLPLMTRLAVGPTWTSIAPADQQALVAAFRRMTIAQYAANFDSWSGETFTIAPNVETRGTDKLVRTTLNQPKQGPVAIAYRLRQNGASWKIIDIFYRNAISQIATRRSDFATVLAKGGAKALIAHLNAIAAKGGD</sequence>